<dbReference type="EMBL" id="KV722604">
    <property type="protein sequence ID" value="OCH85161.1"/>
    <property type="molecule type" value="Genomic_DNA"/>
</dbReference>
<accession>A0A8E2AIL7</accession>
<evidence type="ECO:0000313" key="3">
    <source>
        <dbReference type="Proteomes" id="UP000250043"/>
    </source>
</evidence>
<proteinExistence type="predicted"/>
<evidence type="ECO:0000313" key="2">
    <source>
        <dbReference type="EMBL" id="OCH85161.1"/>
    </source>
</evidence>
<dbReference type="Pfam" id="PF18758">
    <property type="entry name" value="KDZ"/>
    <property type="match status" value="1"/>
</dbReference>
<keyword evidence="1" id="KW-0732">Signal</keyword>
<dbReference type="InterPro" id="IPR040521">
    <property type="entry name" value="KDZ"/>
</dbReference>
<sequence length="139" mass="16222">MDFALAGALAGLKELLLLLFTYDMSCQYIAHLLDHFKERFPDLVPLIERIKLLLPKMHMLAHKEFCQIVYALCYTWGTGMTTGESVEQPWAELNQARVTTREMSLGSRHDALNDMFNYWNWQKAENLGMYSLSRAMRVW</sequence>
<dbReference type="PANTHER" id="PTHR33104">
    <property type="entry name" value="SI:DKEY-29D5.2"/>
    <property type="match status" value="1"/>
</dbReference>
<feature type="signal peptide" evidence="1">
    <location>
        <begin position="1"/>
        <end position="26"/>
    </location>
</feature>
<keyword evidence="3" id="KW-1185">Reference proteome</keyword>
<organism evidence="2 3">
    <name type="scientific">Obba rivulosa</name>
    <dbReference type="NCBI Taxonomy" id="1052685"/>
    <lineage>
        <taxon>Eukaryota</taxon>
        <taxon>Fungi</taxon>
        <taxon>Dikarya</taxon>
        <taxon>Basidiomycota</taxon>
        <taxon>Agaricomycotina</taxon>
        <taxon>Agaricomycetes</taxon>
        <taxon>Polyporales</taxon>
        <taxon>Gelatoporiaceae</taxon>
        <taxon>Obba</taxon>
    </lineage>
</organism>
<dbReference type="OrthoDB" id="2773026at2759"/>
<gene>
    <name evidence="2" type="ORF">OBBRIDRAFT_740369</name>
</gene>
<dbReference type="Proteomes" id="UP000250043">
    <property type="component" value="Unassembled WGS sequence"/>
</dbReference>
<dbReference type="AlphaFoldDB" id="A0A8E2AIL7"/>
<name>A0A8E2AIL7_9APHY</name>
<evidence type="ECO:0000256" key="1">
    <source>
        <dbReference type="SAM" id="SignalP"/>
    </source>
</evidence>
<feature type="chain" id="PRO_5034269681" evidence="1">
    <location>
        <begin position="27"/>
        <end position="139"/>
    </location>
</feature>
<dbReference type="PANTHER" id="PTHR33104:SF2">
    <property type="entry name" value="CXC3 LIKE CYSTEINE CLUSTER DOMAIN-CONTAINING PROTEIN"/>
    <property type="match status" value="1"/>
</dbReference>
<reference evidence="2 3" key="1">
    <citation type="submission" date="2016-07" db="EMBL/GenBank/DDBJ databases">
        <title>Draft genome of the white-rot fungus Obba rivulosa 3A-2.</title>
        <authorList>
            <consortium name="DOE Joint Genome Institute"/>
            <person name="Miettinen O."/>
            <person name="Riley R."/>
            <person name="Acob R."/>
            <person name="Barry K."/>
            <person name="Cullen D."/>
            <person name="De Vries R."/>
            <person name="Hainaut M."/>
            <person name="Hatakka A."/>
            <person name="Henrissat B."/>
            <person name="Hilden K."/>
            <person name="Kuo R."/>
            <person name="Labutti K."/>
            <person name="Lipzen A."/>
            <person name="Makela M.R."/>
            <person name="Sandor L."/>
            <person name="Spatafora J.W."/>
            <person name="Grigoriev I.V."/>
            <person name="Hibbett D.S."/>
        </authorList>
    </citation>
    <scope>NUCLEOTIDE SEQUENCE [LARGE SCALE GENOMIC DNA]</scope>
    <source>
        <strain evidence="2 3">3A-2</strain>
    </source>
</reference>
<protein>
    <submittedName>
        <fullName evidence="2">Uncharacterized protein</fullName>
    </submittedName>
</protein>